<dbReference type="EMBL" id="VUJU01017626">
    <property type="protein sequence ID" value="KAF0682238.1"/>
    <property type="molecule type" value="Genomic_DNA"/>
</dbReference>
<protein>
    <submittedName>
        <fullName evidence="1">Zinc finger MYM-type protein 1-like</fullName>
    </submittedName>
</protein>
<gene>
    <name evidence="1" type="ORF">FWK35_00038100</name>
</gene>
<evidence type="ECO:0000313" key="2">
    <source>
        <dbReference type="Proteomes" id="UP000478052"/>
    </source>
</evidence>
<feature type="non-terminal residue" evidence="1">
    <location>
        <position position="65"/>
    </location>
</feature>
<accession>A0A6G0VH73</accession>
<reference evidence="1 2" key="1">
    <citation type="submission" date="2019-08" db="EMBL/GenBank/DDBJ databases">
        <title>Whole genome of Aphis craccivora.</title>
        <authorList>
            <person name="Voronova N.V."/>
            <person name="Shulinski R.S."/>
            <person name="Bandarenka Y.V."/>
            <person name="Zhorov D.G."/>
            <person name="Warner D."/>
        </authorList>
    </citation>
    <scope>NUCLEOTIDE SEQUENCE [LARGE SCALE GENOMIC DNA]</scope>
    <source>
        <strain evidence="1">180601</strain>
        <tissue evidence="1">Whole Body</tissue>
    </source>
</reference>
<keyword evidence="2" id="KW-1185">Reference proteome</keyword>
<comment type="caution">
    <text evidence="1">The sequence shown here is derived from an EMBL/GenBank/DDBJ whole genome shotgun (WGS) entry which is preliminary data.</text>
</comment>
<proteinExistence type="predicted"/>
<dbReference type="Proteomes" id="UP000478052">
    <property type="component" value="Unassembled WGS sequence"/>
</dbReference>
<name>A0A6G0VH73_APHCR</name>
<evidence type="ECO:0000313" key="1">
    <source>
        <dbReference type="EMBL" id="KAF0682238.1"/>
    </source>
</evidence>
<organism evidence="1 2">
    <name type="scientific">Aphis craccivora</name>
    <name type="common">Cowpea aphid</name>
    <dbReference type="NCBI Taxonomy" id="307492"/>
    <lineage>
        <taxon>Eukaryota</taxon>
        <taxon>Metazoa</taxon>
        <taxon>Ecdysozoa</taxon>
        <taxon>Arthropoda</taxon>
        <taxon>Hexapoda</taxon>
        <taxon>Insecta</taxon>
        <taxon>Pterygota</taxon>
        <taxon>Neoptera</taxon>
        <taxon>Paraneoptera</taxon>
        <taxon>Hemiptera</taxon>
        <taxon>Sternorrhyncha</taxon>
        <taxon>Aphidomorpha</taxon>
        <taxon>Aphidoidea</taxon>
        <taxon>Aphididae</taxon>
        <taxon>Aphidini</taxon>
        <taxon>Aphis</taxon>
        <taxon>Aphis</taxon>
    </lineage>
</organism>
<dbReference type="AlphaFoldDB" id="A0A6G0VH73"/>
<sequence length="65" mass="7588">MSDKCKRKIIKLEYMDCGSIFNNDYKLKHERQVHSGKKIKTKHYGVPSILFEASKQSKQVQIICS</sequence>
<dbReference type="OrthoDB" id="6637434at2759"/>